<keyword evidence="6" id="KW-0547">Nucleotide-binding</keyword>
<sequence length="1671" mass="180632">MAASQTPPSPASSGRDGGGFKRLARQTWTLMCKNWRSLLLRHMLIIAVMALLLPLLLSAFFSFAKNLFVPPATYGIGSSRPVLTLPKAFDAAQYSGRDKLVLVSGGHGPGGSISRVLDDIARQAADYGPGMRVVRLDAEDGLVSECRSTLRGVTACFAAIVMRSSPTEGSGPGRIWNYTIRADASLARSPLTINIDSPTNPEQVYLMPLQRAVDSAIARLEGRDVAPLGRTNELPFTSRTQEERDRNVRNAYHSAIVNFMGVAFISTVLWITYHLTGLIATERESGISQLIDAMMPVSHPWEAQAARIIAHHLSFSAVYAPAWFFGSIIIRFGVFVNTSAAIVIFHHLFAGLSLASFSILVASFFNKAQLSSITTILATLLLAILAQSITAPNTATVAVLSVLFAPCNYVYFITLLARFEKQDRPANLAEMPPDSPWEIPGIVLWVLMVAQIFVYPLLAAFVERWLYGTSTKGRHMQMKEGKARSGLAENAVELDRLTKIYYPSLLSRVGSLVKRSDEGAEPVAAVKELSLNVPLGQIVTLLGANGSGKSTTLDAIAGLHRLTSGSITIDGTGGLGIAPQKNVLWDDLTVEEHLIIFNRLKSPGNPAPKEEIAELIKSIDLHPKRKSFAKTLSGGQKRKLQLGMMLTGGSSVCCVDEVSSGLDPLSRRKIWDILLAERGRRTLILTTHFLDEADLLADHIAILSKGTLRAAGSSVELKDRLGGGYRVHVHKEPGITRTPDIEGVQKKEALDVTTYVSPTSSLAAEVVRRLDGAGITDYRFSSPTIEDVFLRLAEEIKDEQVLQSADNGALVPEEGRGDDSSRTSGEQQNLKLMDGTRIGYVKQAVILLRKRFTVLKRNWIPYVVAFCLPIFAAALTSLYVRNEDPMGCSAAQQSSASGTQDAFSQMRDGDGMVFLAGPRSRFDASSLNRLLAPVFAGSSGGAAGGPVAISNMRIVDTFDDFKRFITDNRRNLMTGLWLGDDQSPPTVGWVANLFVTSSLTAQQFLDVLVTNTSIATSWSPFDVPFNPGIGSALNLVVYMGIALACYPALFGLYPSNERRRFVRALQYSNGVRPLPLWGAYLALDFTIALVATAVAVGLWAALSNVWYHLGYVFVVFFLYGLASTILAYFVSLFAGTQLASFAWAAAYQGVLFLAYLIAYVCIITYVNVNKIDSSIIICHFIISVFAPIGSAMRALFISTNLFSTACDGQRISDRPGSFAMYGGPIAYLVIQCLVLFGLLIWFDSGAASSSIRELVHGRKGAPPGDGEGQDEEMAQEVTRVASGGTNEDGLRVMHLTKSFGKNTAVDNVTFGIKRGEVFALLGPNGAGKSTTISLIRGDMKPSGANGGDVLVEDKSVTKTLAAARMHLGVCPQIDALDQMTVQEHLEFYARVRGVPDVEHNVSVVLRAVGLDVFSTRMANALSGGNKRKLSLGIALMGNPTVVLLDEPSSGLDAAAKRIMWRTLKGALPGRSILLTTHSMEEADALAGRAGILARRMLAMGTPDHLRHRFGDALHVHLVASTAPRTSDEDMDRIASFVRATFPSAKLDAKTYHGQMRFSVEAADVVAASERSDAEQTAAAAREPPPASHSLDIQAADRPAPAATGRSGAIGRLVVLLEEHKARLGVEHYSVSPTTLDQVFLAIVGRHNVSEENYDEPKKRGAWSRAWNLGRS</sequence>
<feature type="transmembrane region" description="Helical" evidence="11">
    <location>
        <begin position="1035"/>
        <end position="1053"/>
    </location>
</feature>
<feature type="domain" description="ABC transporter" evidence="12">
    <location>
        <begin position="1290"/>
        <end position="1518"/>
    </location>
</feature>
<evidence type="ECO:0000256" key="10">
    <source>
        <dbReference type="SAM" id="MobiDB-lite"/>
    </source>
</evidence>
<feature type="transmembrane region" description="Helical" evidence="11">
    <location>
        <begin position="397"/>
        <end position="419"/>
    </location>
</feature>
<dbReference type="InterPro" id="IPR026082">
    <property type="entry name" value="ABCA"/>
</dbReference>
<dbReference type="Pfam" id="PF00005">
    <property type="entry name" value="ABC_tran"/>
    <property type="match status" value="2"/>
</dbReference>
<comment type="similarity">
    <text evidence="2">Belongs to the ABC transporter superfamily. ABCA family.</text>
</comment>
<evidence type="ECO:0000256" key="9">
    <source>
        <dbReference type="ARBA" id="ARBA00023136"/>
    </source>
</evidence>
<keyword evidence="8 11" id="KW-1133">Transmembrane helix</keyword>
<dbReference type="PANTHER" id="PTHR19229">
    <property type="entry name" value="ATP-BINDING CASSETTE TRANSPORTER SUBFAMILY A ABCA"/>
    <property type="match status" value="1"/>
</dbReference>
<feature type="region of interest" description="Disordered" evidence="10">
    <location>
        <begin position="1568"/>
        <end position="1591"/>
    </location>
</feature>
<dbReference type="FunFam" id="3.40.50.300:FF:001345">
    <property type="entry name" value="Related to ABC transporter"/>
    <property type="match status" value="1"/>
</dbReference>
<feature type="region of interest" description="Disordered" evidence="10">
    <location>
        <begin position="804"/>
        <end position="829"/>
    </location>
</feature>
<evidence type="ECO:0000256" key="3">
    <source>
        <dbReference type="ARBA" id="ARBA00022448"/>
    </source>
</evidence>
<evidence type="ECO:0000256" key="8">
    <source>
        <dbReference type="ARBA" id="ARBA00022989"/>
    </source>
</evidence>
<evidence type="ECO:0000313" key="14">
    <source>
        <dbReference type="Proteomes" id="UP000557566"/>
    </source>
</evidence>
<dbReference type="GO" id="GO:0005524">
    <property type="term" value="F:ATP binding"/>
    <property type="evidence" value="ECO:0007669"/>
    <property type="project" value="UniProtKB-KW"/>
</dbReference>
<dbReference type="InterPro" id="IPR027417">
    <property type="entry name" value="P-loop_NTPase"/>
</dbReference>
<gene>
    <name evidence="13" type="ORF">G6O67_008050</name>
</gene>
<evidence type="ECO:0000256" key="4">
    <source>
        <dbReference type="ARBA" id="ARBA00022692"/>
    </source>
</evidence>
<feature type="transmembrane region" description="Helical" evidence="11">
    <location>
        <begin position="859"/>
        <end position="880"/>
    </location>
</feature>
<feature type="transmembrane region" description="Helical" evidence="11">
    <location>
        <begin position="342"/>
        <end position="362"/>
    </location>
</feature>
<keyword evidence="4 11" id="KW-0812">Transmembrane</keyword>
<dbReference type="GO" id="GO:0140359">
    <property type="term" value="F:ABC-type transporter activity"/>
    <property type="evidence" value="ECO:0007669"/>
    <property type="project" value="InterPro"/>
</dbReference>
<keyword evidence="3" id="KW-0813">Transport</keyword>
<protein>
    <recommendedName>
        <fullName evidence="12">ABC transporter domain-containing protein</fullName>
    </recommendedName>
</protein>
<comment type="caution">
    <text evidence="13">The sequence shown here is derived from an EMBL/GenBank/DDBJ whole genome shotgun (WGS) entry which is preliminary data.</text>
</comment>
<proteinExistence type="inferred from homology"/>
<accession>A0A8H4PJM2</accession>
<keyword evidence="9 11" id="KW-0472">Membrane</keyword>
<dbReference type="InterPro" id="IPR013525">
    <property type="entry name" value="ABC2_TM"/>
</dbReference>
<organism evidence="13 14">
    <name type="scientific">Ophiocordyceps sinensis</name>
    <dbReference type="NCBI Taxonomy" id="72228"/>
    <lineage>
        <taxon>Eukaryota</taxon>
        <taxon>Fungi</taxon>
        <taxon>Dikarya</taxon>
        <taxon>Ascomycota</taxon>
        <taxon>Pezizomycotina</taxon>
        <taxon>Sordariomycetes</taxon>
        <taxon>Hypocreomycetidae</taxon>
        <taxon>Hypocreales</taxon>
        <taxon>Ophiocordycipitaceae</taxon>
        <taxon>Ophiocordyceps</taxon>
    </lineage>
</organism>
<dbReference type="InterPro" id="IPR017871">
    <property type="entry name" value="ABC_transporter-like_CS"/>
</dbReference>
<evidence type="ECO:0000256" key="5">
    <source>
        <dbReference type="ARBA" id="ARBA00022737"/>
    </source>
</evidence>
<evidence type="ECO:0000313" key="13">
    <source>
        <dbReference type="EMBL" id="KAF4504623.1"/>
    </source>
</evidence>
<feature type="transmembrane region" description="Helical" evidence="11">
    <location>
        <begin position="1218"/>
        <end position="1242"/>
    </location>
</feature>
<feature type="transmembrane region" description="Helical" evidence="11">
    <location>
        <begin position="308"/>
        <end position="330"/>
    </location>
</feature>
<evidence type="ECO:0000256" key="2">
    <source>
        <dbReference type="ARBA" id="ARBA00008869"/>
    </source>
</evidence>
<name>A0A8H4PJM2_9HYPO</name>
<keyword evidence="5" id="KW-0677">Repeat</keyword>
<evidence type="ECO:0000256" key="7">
    <source>
        <dbReference type="ARBA" id="ARBA00022840"/>
    </source>
</evidence>
<feature type="domain" description="ABC transporter" evidence="12">
    <location>
        <begin position="507"/>
        <end position="730"/>
    </location>
</feature>
<dbReference type="OrthoDB" id="8061355at2759"/>
<dbReference type="PANTHER" id="PTHR19229:SF36">
    <property type="entry name" value="ATP-BINDING CASSETTE SUB-FAMILY A MEMBER 2"/>
    <property type="match status" value="1"/>
</dbReference>
<dbReference type="InterPro" id="IPR003439">
    <property type="entry name" value="ABC_transporter-like_ATP-bd"/>
</dbReference>
<dbReference type="GO" id="GO:0016020">
    <property type="term" value="C:membrane"/>
    <property type="evidence" value="ECO:0007669"/>
    <property type="project" value="UniProtKB-SubCell"/>
</dbReference>
<evidence type="ECO:0000256" key="11">
    <source>
        <dbReference type="SAM" id="Phobius"/>
    </source>
</evidence>
<keyword evidence="7" id="KW-0067">ATP-binding</keyword>
<keyword evidence="14" id="KW-1185">Reference proteome</keyword>
<feature type="transmembrane region" description="Helical" evidence="11">
    <location>
        <begin position="1174"/>
        <end position="1197"/>
    </location>
</feature>
<dbReference type="Gene3D" id="3.40.50.300">
    <property type="entry name" value="P-loop containing nucleotide triphosphate hydrolases"/>
    <property type="match status" value="2"/>
</dbReference>
<feature type="transmembrane region" description="Helical" evidence="11">
    <location>
        <begin position="43"/>
        <end position="64"/>
    </location>
</feature>
<reference evidence="13 14" key="1">
    <citation type="journal article" date="2020" name="Genome Biol. Evol.">
        <title>A new high-quality draft genome assembly of the Chinese cordyceps Ophiocordyceps sinensis.</title>
        <authorList>
            <person name="Shu R."/>
            <person name="Zhang J."/>
            <person name="Meng Q."/>
            <person name="Zhang H."/>
            <person name="Zhou G."/>
            <person name="Li M."/>
            <person name="Wu P."/>
            <person name="Zhao Y."/>
            <person name="Chen C."/>
            <person name="Qin Q."/>
        </authorList>
    </citation>
    <scope>NUCLEOTIDE SEQUENCE [LARGE SCALE GENOMIC DNA]</scope>
    <source>
        <strain evidence="13 14">IOZ07</strain>
    </source>
</reference>
<dbReference type="PROSITE" id="PS00211">
    <property type="entry name" value="ABC_TRANSPORTER_1"/>
    <property type="match status" value="2"/>
</dbReference>
<dbReference type="InterPro" id="IPR003593">
    <property type="entry name" value="AAA+_ATPase"/>
</dbReference>
<feature type="transmembrane region" description="Helical" evidence="11">
    <location>
        <begin position="368"/>
        <end position="385"/>
    </location>
</feature>
<dbReference type="PROSITE" id="PS50893">
    <property type="entry name" value="ABC_TRANSPORTER_2"/>
    <property type="match status" value="2"/>
</dbReference>
<dbReference type="GO" id="GO:0005319">
    <property type="term" value="F:lipid transporter activity"/>
    <property type="evidence" value="ECO:0007669"/>
    <property type="project" value="TreeGrafter"/>
</dbReference>
<feature type="transmembrane region" description="Helical" evidence="11">
    <location>
        <begin position="1141"/>
        <end position="1168"/>
    </location>
</feature>
<dbReference type="Proteomes" id="UP000557566">
    <property type="component" value="Unassembled WGS sequence"/>
</dbReference>
<evidence type="ECO:0000256" key="6">
    <source>
        <dbReference type="ARBA" id="ARBA00022741"/>
    </source>
</evidence>
<dbReference type="CDD" id="cd03263">
    <property type="entry name" value="ABC_subfamily_A"/>
    <property type="match status" value="2"/>
</dbReference>
<feature type="transmembrane region" description="Helical" evidence="11">
    <location>
        <begin position="1108"/>
        <end position="1129"/>
    </location>
</feature>
<dbReference type="EMBL" id="JAAVMX010000009">
    <property type="protein sequence ID" value="KAF4504623.1"/>
    <property type="molecule type" value="Genomic_DNA"/>
</dbReference>
<evidence type="ECO:0000259" key="12">
    <source>
        <dbReference type="PROSITE" id="PS50893"/>
    </source>
</evidence>
<feature type="transmembrane region" description="Helical" evidence="11">
    <location>
        <begin position="1074"/>
        <end position="1102"/>
    </location>
</feature>
<dbReference type="Pfam" id="PF12698">
    <property type="entry name" value="ABC2_membrane_3"/>
    <property type="match status" value="1"/>
</dbReference>
<dbReference type="GO" id="GO:0016887">
    <property type="term" value="F:ATP hydrolysis activity"/>
    <property type="evidence" value="ECO:0007669"/>
    <property type="project" value="InterPro"/>
</dbReference>
<dbReference type="SUPFAM" id="SSF52540">
    <property type="entry name" value="P-loop containing nucleoside triphosphate hydrolases"/>
    <property type="match status" value="2"/>
</dbReference>
<feature type="transmembrane region" description="Helical" evidence="11">
    <location>
        <begin position="439"/>
        <end position="462"/>
    </location>
</feature>
<comment type="subcellular location">
    <subcellularLocation>
        <location evidence="1">Membrane</location>
        <topology evidence="1">Multi-pass membrane protein</topology>
    </subcellularLocation>
</comment>
<evidence type="ECO:0000256" key="1">
    <source>
        <dbReference type="ARBA" id="ARBA00004141"/>
    </source>
</evidence>
<dbReference type="SMART" id="SM00382">
    <property type="entry name" value="AAA"/>
    <property type="match status" value="2"/>
</dbReference>
<feature type="transmembrane region" description="Helical" evidence="11">
    <location>
        <begin position="251"/>
        <end position="273"/>
    </location>
</feature>